<name>A0A916WV64_9HYPH</name>
<reference evidence="2" key="1">
    <citation type="journal article" date="2014" name="Int. J. Syst. Evol. Microbiol.">
        <title>Complete genome sequence of Corynebacterium casei LMG S-19264T (=DSM 44701T), isolated from a smear-ripened cheese.</title>
        <authorList>
            <consortium name="US DOE Joint Genome Institute (JGI-PGF)"/>
            <person name="Walter F."/>
            <person name="Albersmeier A."/>
            <person name="Kalinowski J."/>
            <person name="Ruckert C."/>
        </authorList>
    </citation>
    <scope>NUCLEOTIDE SEQUENCE</scope>
    <source>
        <strain evidence="2">CGMCC 1.12426</strain>
    </source>
</reference>
<organism evidence="2 3">
    <name type="scientific">Roseibium aquae</name>
    <dbReference type="NCBI Taxonomy" id="1323746"/>
    <lineage>
        <taxon>Bacteria</taxon>
        <taxon>Pseudomonadati</taxon>
        <taxon>Pseudomonadota</taxon>
        <taxon>Alphaproteobacteria</taxon>
        <taxon>Hyphomicrobiales</taxon>
        <taxon>Stappiaceae</taxon>
        <taxon>Roseibium</taxon>
    </lineage>
</organism>
<keyword evidence="1" id="KW-0472">Membrane</keyword>
<dbReference type="Gene3D" id="3.30.2090.10">
    <property type="entry name" value="Multidrug efflux transporter AcrB TolC docking domain, DN and DC subdomains"/>
    <property type="match status" value="2"/>
</dbReference>
<dbReference type="AlphaFoldDB" id="A0A916WV64"/>
<dbReference type="Gene3D" id="1.20.1640.10">
    <property type="entry name" value="Multidrug efflux transporter AcrB transmembrane domain"/>
    <property type="match status" value="2"/>
</dbReference>
<dbReference type="Pfam" id="PF00873">
    <property type="entry name" value="ACR_tran"/>
    <property type="match status" value="1"/>
</dbReference>
<evidence type="ECO:0000313" key="3">
    <source>
        <dbReference type="Proteomes" id="UP000605148"/>
    </source>
</evidence>
<protein>
    <submittedName>
        <fullName evidence="2">Acriflavin resistance protein</fullName>
    </submittedName>
</protein>
<dbReference type="PANTHER" id="PTHR32063:SF33">
    <property type="entry name" value="RND SUPERFAMILY EFFLUX PUMP PERMEASE COMPONENT"/>
    <property type="match status" value="1"/>
</dbReference>
<feature type="transmembrane region" description="Helical" evidence="1">
    <location>
        <begin position="929"/>
        <end position="955"/>
    </location>
</feature>
<evidence type="ECO:0000256" key="1">
    <source>
        <dbReference type="SAM" id="Phobius"/>
    </source>
</evidence>
<dbReference type="GO" id="GO:0005886">
    <property type="term" value="C:plasma membrane"/>
    <property type="evidence" value="ECO:0007669"/>
    <property type="project" value="TreeGrafter"/>
</dbReference>
<feature type="transmembrane region" description="Helical" evidence="1">
    <location>
        <begin position="976"/>
        <end position="995"/>
    </location>
</feature>
<feature type="transmembrane region" description="Helical" evidence="1">
    <location>
        <begin position="879"/>
        <end position="898"/>
    </location>
</feature>
<dbReference type="Gene3D" id="3.30.70.1320">
    <property type="entry name" value="Multidrug efflux transporter AcrB pore domain like"/>
    <property type="match status" value="1"/>
</dbReference>
<dbReference type="RefSeq" id="WP_208998274.1">
    <property type="nucleotide sequence ID" value="NZ_BMFA01000001.1"/>
</dbReference>
<dbReference type="InterPro" id="IPR027463">
    <property type="entry name" value="AcrB_DN_DC_subdom"/>
</dbReference>
<feature type="transmembrane region" description="Helical" evidence="1">
    <location>
        <begin position="466"/>
        <end position="485"/>
    </location>
</feature>
<dbReference type="InterPro" id="IPR001036">
    <property type="entry name" value="Acrflvin-R"/>
</dbReference>
<dbReference type="SUPFAM" id="SSF82693">
    <property type="entry name" value="Multidrug efflux transporter AcrB pore domain, PN1, PN2, PC1 and PC2 subdomains"/>
    <property type="match status" value="2"/>
</dbReference>
<dbReference type="PANTHER" id="PTHR32063">
    <property type="match status" value="1"/>
</dbReference>
<accession>A0A916WV64</accession>
<evidence type="ECO:0000313" key="2">
    <source>
        <dbReference type="EMBL" id="GGB35206.1"/>
    </source>
</evidence>
<dbReference type="Gene3D" id="3.30.70.1430">
    <property type="entry name" value="Multidrug efflux transporter AcrB pore domain"/>
    <property type="match status" value="2"/>
</dbReference>
<dbReference type="Proteomes" id="UP000605148">
    <property type="component" value="Unassembled WGS sequence"/>
</dbReference>
<dbReference type="SUPFAM" id="SSF82714">
    <property type="entry name" value="Multidrug efflux transporter AcrB TolC docking domain, DN and DC subdomains"/>
    <property type="match status" value="2"/>
</dbReference>
<feature type="transmembrane region" description="Helical" evidence="1">
    <location>
        <begin position="905"/>
        <end position="923"/>
    </location>
</feature>
<proteinExistence type="predicted"/>
<feature type="transmembrane region" description="Helical" evidence="1">
    <location>
        <begin position="533"/>
        <end position="551"/>
    </location>
</feature>
<keyword evidence="1" id="KW-1133">Transmembrane helix</keyword>
<feature type="transmembrane region" description="Helical" evidence="1">
    <location>
        <begin position="438"/>
        <end position="460"/>
    </location>
</feature>
<feature type="transmembrane region" description="Helical" evidence="1">
    <location>
        <begin position="389"/>
        <end position="409"/>
    </location>
</feature>
<dbReference type="PRINTS" id="PR00702">
    <property type="entry name" value="ACRIFLAVINRP"/>
</dbReference>
<feature type="transmembrane region" description="Helical" evidence="1">
    <location>
        <begin position="1007"/>
        <end position="1032"/>
    </location>
</feature>
<dbReference type="GO" id="GO:0042910">
    <property type="term" value="F:xenobiotic transmembrane transporter activity"/>
    <property type="evidence" value="ECO:0007669"/>
    <property type="project" value="TreeGrafter"/>
</dbReference>
<reference evidence="2" key="2">
    <citation type="submission" date="2020-09" db="EMBL/GenBank/DDBJ databases">
        <authorList>
            <person name="Sun Q."/>
            <person name="Zhou Y."/>
        </authorList>
    </citation>
    <scope>NUCLEOTIDE SEQUENCE</scope>
    <source>
        <strain evidence="2">CGMCC 1.12426</strain>
    </source>
</reference>
<keyword evidence="3" id="KW-1185">Reference proteome</keyword>
<dbReference type="EMBL" id="BMFA01000001">
    <property type="protein sequence ID" value="GGB35206.1"/>
    <property type="molecule type" value="Genomic_DNA"/>
</dbReference>
<keyword evidence="1" id="KW-0812">Transmembrane</keyword>
<dbReference type="Gene3D" id="3.30.70.1440">
    <property type="entry name" value="Multidrug efflux transporter AcrB pore domain"/>
    <property type="match status" value="1"/>
</dbReference>
<comment type="caution">
    <text evidence="2">The sequence shown here is derived from an EMBL/GenBank/DDBJ whole genome shotgun (WGS) entry which is preliminary data.</text>
</comment>
<dbReference type="SUPFAM" id="SSF82866">
    <property type="entry name" value="Multidrug efflux transporter AcrB transmembrane domain"/>
    <property type="match status" value="2"/>
</dbReference>
<sequence length="1063" mass="115876">MMPSPGGQRFSSLLDYMVRHRTAANLLLALMLLGGIAAGLNIRTQYFPDFVREEVDVTVTWPGAGPEDMDRAIVEILGPRLLAVNGVTEASSRAREGRADLEIEFEDGWDMSQATDEVKAAVDQVRSSLPEGIDEPTVRRSVYRDRVTNVVFYGPVAVDQLAQFAEELQTRLFRAGITQVTITGTADPLMRIDVPEVMLIRHDLTLRDIADAVRGDMESLPAGDVGASGTRLRTGINRRSERDLGDIVVKAQADGDKLHIRDIARIDTEGVESGRAYYHKGLPAVLLRVDRDADGDTIGIQRQVETIVAGLQETLPEGVVVQLTQTRSQNIIDRLDILIENGLWGLVLVLAFLFLFLSARTAFWVAAGIPVAMAATIGMMYLGGLTLNMVSLFALIICLGIVVDDAIVVGEHADALARKGYSPTDAASLAARRMTVPVFSASITTVIAFAGLVLVDGWFGRLISDIPFTVAAVLVASLIESFLILPAHMRHALQAGQKERWYDWPNRQFNKGFRWFRETVFRRFIALVVQGRYPALGLAVMALLVSLSLFLDGTVKWRFFNSPERGVIAANIAMMPGATRADTRAMVAEMERALEVVNQRFAEEHGLAPVKFALATVGDTAGRGLQVADSKDVDQLGGLSIELIDPDLRPYSAFEFIGEWRKEIRRPPMLETLALRGERSGGGGDAIDVRLYGATTEQLKAAAETLKQGLSQLPGVSALEDTMAFDKPELTLELTPKGDALGFTTQDVAQVLRDRLEGIEVAEFPVGRRTATVKVGLPEEALTPAFVRETLIRGPSGAYVALGEIVTITSSFGFASIIRENGLRTLRVSGDVAQEDPDAASFVRTVLETELLPQLAAQFDVQSELAGLAEQEDTFLTEASLGFMLCLAGIYLTLCWVFASWTRPLVIMVIIPFGMIGMIWGHYLHGIPLSMFSIVGFIGMAGIIINDSIVLVTTIDGHAERRPFHEALIDGVCDRFRAVVLTSATTVFGLAPLLFETSRQAQFLLPTVVTLAYGLGVGLFIVLLVTPALLAVQQDFGKSVASGRRLASHGRRRRRPLGRVAER</sequence>
<feature type="transmembrane region" description="Helical" evidence="1">
    <location>
        <begin position="337"/>
        <end position="356"/>
    </location>
</feature>
<feature type="transmembrane region" description="Helical" evidence="1">
    <location>
        <begin position="363"/>
        <end position="383"/>
    </location>
</feature>
<gene>
    <name evidence="2" type="ORF">GCM10011316_04160</name>
</gene>